<dbReference type="Proteomes" id="UP000298488">
    <property type="component" value="Unassembled WGS sequence"/>
</dbReference>
<organism evidence="5 6">
    <name type="scientific">Terrimesophilobacter mesophilus</name>
    <dbReference type="NCBI Taxonomy" id="433647"/>
    <lineage>
        <taxon>Bacteria</taxon>
        <taxon>Bacillati</taxon>
        <taxon>Actinomycetota</taxon>
        <taxon>Actinomycetes</taxon>
        <taxon>Micrococcales</taxon>
        <taxon>Microbacteriaceae</taxon>
        <taxon>Terrimesophilobacter</taxon>
    </lineage>
</organism>
<dbReference type="InterPro" id="IPR045337">
    <property type="entry name" value="MmgE_PrpD_C"/>
</dbReference>
<evidence type="ECO:0000256" key="2">
    <source>
        <dbReference type="SAM" id="MobiDB-lite"/>
    </source>
</evidence>
<dbReference type="Gene3D" id="1.10.4100.10">
    <property type="entry name" value="2-methylcitrate dehydratase PrpD"/>
    <property type="match status" value="1"/>
</dbReference>
<dbReference type="PANTHER" id="PTHR16943:SF8">
    <property type="entry name" value="2-METHYLCITRATE DEHYDRATASE"/>
    <property type="match status" value="1"/>
</dbReference>
<evidence type="ECO:0000256" key="1">
    <source>
        <dbReference type="ARBA" id="ARBA00006174"/>
    </source>
</evidence>
<evidence type="ECO:0000259" key="4">
    <source>
        <dbReference type="Pfam" id="PF19305"/>
    </source>
</evidence>
<dbReference type="Pfam" id="PF19305">
    <property type="entry name" value="MmgE_PrpD_C"/>
    <property type="match status" value="1"/>
</dbReference>
<evidence type="ECO:0000259" key="3">
    <source>
        <dbReference type="Pfam" id="PF03972"/>
    </source>
</evidence>
<gene>
    <name evidence="5" type="ORF">E3N84_09175</name>
</gene>
<dbReference type="InterPro" id="IPR042183">
    <property type="entry name" value="MmgE/PrpD_sf_1"/>
</dbReference>
<sequence>MTEVHDLAAFVHGATFSRLSPAAVEQLKIRVLDTVGIAIAALDARPLVAIRELTESLGGNGESTLIGGGTSAPDRAAFYNIALSRYLDFMDSYLAAGETNHPSDNIGAVLAAAESADAGGADFLTAVAVAYQVHTRLSDVAPVRAKGFDHTVQGAYAVAAAVSKALGLSVDQTANAIAISGTANNALRVTRTGNLSNWKGLAYPQVGKEGTFAALLARAGITGPERVFEGNKGFKETIAGDFTIDWSKEDLESVLRTIIKKHNAEIHSQSSIDAAIGIRSQAGFDATKIAAVRVTTFQVAFDIIGGGEEGSKREIRTKEEADHSLLYMVAAALLDGEVQPAAYEPERIARADVQELLQKVTVTPDAGYSARFPNEMPARVEVELADGTVLNAETASYKGFFTNPLDWADALAKFTGLVTPFTGATLRDELAGVIHDLDSRPVRELTTLLARVPLRRTPSTRDNGSTQKAGHRP</sequence>
<accession>A0A4V3I9P5</accession>
<feature type="domain" description="MmgE/PrpD N-terminal" evidence="3">
    <location>
        <begin position="6"/>
        <end position="245"/>
    </location>
</feature>
<dbReference type="Gene3D" id="3.30.1330.120">
    <property type="entry name" value="2-methylcitrate dehydratase PrpD"/>
    <property type="match status" value="1"/>
</dbReference>
<dbReference type="InterPro" id="IPR045336">
    <property type="entry name" value="MmgE_PrpD_N"/>
</dbReference>
<feature type="compositionally biased region" description="Polar residues" evidence="2">
    <location>
        <begin position="460"/>
        <end position="473"/>
    </location>
</feature>
<comment type="similarity">
    <text evidence="1">Belongs to the PrpD family.</text>
</comment>
<protein>
    <submittedName>
        <fullName evidence="5">MmgE/PrpD family protein</fullName>
    </submittedName>
</protein>
<dbReference type="RefSeq" id="WP_104096055.1">
    <property type="nucleotide sequence ID" value="NZ_JACHBP010000001.1"/>
</dbReference>
<reference evidence="5 6" key="1">
    <citation type="submission" date="2019-03" db="EMBL/GenBank/DDBJ databases">
        <title>Genomics of glacier-inhabiting Cryobacterium strains.</title>
        <authorList>
            <person name="Liu Q."/>
            <person name="Xin Y.-H."/>
        </authorList>
    </citation>
    <scope>NUCLEOTIDE SEQUENCE [LARGE SCALE GENOMIC DNA]</scope>
    <source>
        <strain evidence="5 6">CGMCC 1.10440</strain>
    </source>
</reference>
<dbReference type="InterPro" id="IPR005656">
    <property type="entry name" value="MmgE_PrpD"/>
</dbReference>
<keyword evidence="6" id="KW-1185">Reference proteome</keyword>
<dbReference type="AlphaFoldDB" id="A0A4V3I9P5"/>
<dbReference type="EMBL" id="SOFI01000003">
    <property type="protein sequence ID" value="TFB80188.1"/>
    <property type="molecule type" value="Genomic_DNA"/>
</dbReference>
<evidence type="ECO:0000313" key="6">
    <source>
        <dbReference type="Proteomes" id="UP000298488"/>
    </source>
</evidence>
<evidence type="ECO:0000313" key="5">
    <source>
        <dbReference type="EMBL" id="TFB80188.1"/>
    </source>
</evidence>
<dbReference type="SUPFAM" id="SSF103378">
    <property type="entry name" value="2-methylcitrate dehydratase PrpD"/>
    <property type="match status" value="1"/>
</dbReference>
<feature type="region of interest" description="Disordered" evidence="2">
    <location>
        <begin position="454"/>
        <end position="473"/>
    </location>
</feature>
<dbReference type="PANTHER" id="PTHR16943">
    <property type="entry name" value="2-METHYLCITRATE DEHYDRATASE-RELATED"/>
    <property type="match status" value="1"/>
</dbReference>
<proteinExistence type="inferred from homology"/>
<name>A0A4V3I9P5_9MICO</name>
<comment type="caution">
    <text evidence="5">The sequence shown here is derived from an EMBL/GenBank/DDBJ whole genome shotgun (WGS) entry which is preliminary data.</text>
</comment>
<dbReference type="InterPro" id="IPR042188">
    <property type="entry name" value="MmgE/PrpD_sf_2"/>
</dbReference>
<dbReference type="Pfam" id="PF03972">
    <property type="entry name" value="MmgE_PrpD_N"/>
    <property type="match status" value="1"/>
</dbReference>
<dbReference type="OrthoDB" id="9797528at2"/>
<dbReference type="GO" id="GO:0016829">
    <property type="term" value="F:lyase activity"/>
    <property type="evidence" value="ECO:0007669"/>
    <property type="project" value="InterPro"/>
</dbReference>
<dbReference type="InterPro" id="IPR036148">
    <property type="entry name" value="MmgE/PrpD_sf"/>
</dbReference>
<feature type="domain" description="MmgE/PrpD C-terminal" evidence="4">
    <location>
        <begin position="262"/>
        <end position="425"/>
    </location>
</feature>